<gene>
    <name evidence="2" type="ORF">CBOVIS_LOCUS1473</name>
</gene>
<keyword evidence="1" id="KW-0472">Membrane</keyword>
<dbReference type="PANTHER" id="PTHR46891:SF6">
    <property type="entry name" value="SERPENTINE RECEPTOR, CLASS H"/>
    <property type="match status" value="1"/>
</dbReference>
<dbReference type="EMBL" id="CADEPM010000001">
    <property type="protein sequence ID" value="CAB3398162.1"/>
    <property type="molecule type" value="Genomic_DNA"/>
</dbReference>
<organism evidence="2 3">
    <name type="scientific">Caenorhabditis bovis</name>
    <dbReference type="NCBI Taxonomy" id="2654633"/>
    <lineage>
        <taxon>Eukaryota</taxon>
        <taxon>Metazoa</taxon>
        <taxon>Ecdysozoa</taxon>
        <taxon>Nematoda</taxon>
        <taxon>Chromadorea</taxon>
        <taxon>Rhabditida</taxon>
        <taxon>Rhabditina</taxon>
        <taxon>Rhabditomorpha</taxon>
        <taxon>Rhabditoidea</taxon>
        <taxon>Rhabditidae</taxon>
        <taxon>Peloderinae</taxon>
        <taxon>Caenorhabditis</taxon>
    </lineage>
</organism>
<comment type="caution">
    <text evidence="2">The sequence shown here is derived from an EMBL/GenBank/DDBJ whole genome shotgun (WGS) entry which is preliminary data.</text>
</comment>
<dbReference type="Proteomes" id="UP000494206">
    <property type="component" value="Unassembled WGS sequence"/>
</dbReference>
<evidence type="ECO:0000256" key="1">
    <source>
        <dbReference type="SAM" id="Phobius"/>
    </source>
</evidence>
<reference evidence="2 3" key="1">
    <citation type="submission" date="2020-04" db="EMBL/GenBank/DDBJ databases">
        <authorList>
            <person name="Laetsch R D."/>
            <person name="Stevens L."/>
            <person name="Kumar S."/>
            <person name="Blaxter L. M."/>
        </authorList>
    </citation>
    <scope>NUCLEOTIDE SEQUENCE [LARGE SCALE GENOMIC DNA]</scope>
</reference>
<accession>A0A8S1E3I3</accession>
<feature type="transmembrane region" description="Helical" evidence="1">
    <location>
        <begin position="73"/>
        <end position="92"/>
    </location>
</feature>
<proteinExistence type="predicted"/>
<name>A0A8S1E3I3_9PELO</name>
<dbReference type="Pfam" id="PF10318">
    <property type="entry name" value="7TM_GPCR_Srh"/>
    <property type="match status" value="1"/>
</dbReference>
<protein>
    <submittedName>
        <fullName evidence="2">Uncharacterized protein</fullName>
    </submittedName>
</protein>
<dbReference type="PANTHER" id="PTHR46891">
    <property type="entry name" value="SERPENTINE RECEPTOR, CLASS H-RELATED"/>
    <property type="match status" value="1"/>
</dbReference>
<feature type="transmembrane region" description="Helical" evidence="1">
    <location>
        <begin position="42"/>
        <end position="61"/>
    </location>
</feature>
<sequence length="127" mass="14868">MSSFFLEKSLFDRTKEEWLELLYEESLLCSKPPPIGYDIGMTLAHLLAIPIYVSAFYGSIVQNSSTFQNYKKYVIFHTICNLAFEFHLSIVMKPVLYLPYSLVRFCGFWKFRYQLSTQYSKCVIIAS</sequence>
<keyword evidence="1" id="KW-0812">Transmembrane</keyword>
<keyword evidence="3" id="KW-1185">Reference proteome</keyword>
<dbReference type="InterPro" id="IPR019422">
    <property type="entry name" value="7TM_GPCR_serpentine_rcpt_Srh"/>
</dbReference>
<evidence type="ECO:0000313" key="3">
    <source>
        <dbReference type="Proteomes" id="UP000494206"/>
    </source>
</evidence>
<keyword evidence="1" id="KW-1133">Transmembrane helix</keyword>
<evidence type="ECO:0000313" key="2">
    <source>
        <dbReference type="EMBL" id="CAB3398162.1"/>
    </source>
</evidence>
<dbReference type="AlphaFoldDB" id="A0A8S1E3I3"/>